<accession>A0ABP9LYR5</accession>
<dbReference type="EMBL" id="BAABKD010000008">
    <property type="protein sequence ID" value="GAA5088256.1"/>
    <property type="molecule type" value="Genomic_DNA"/>
</dbReference>
<evidence type="ECO:0000313" key="9">
    <source>
        <dbReference type="Proteomes" id="UP001500227"/>
    </source>
</evidence>
<comment type="cofactor">
    <cofactor evidence="6">
        <name>[4Fe-4S] cluster</name>
        <dbReference type="ChEBI" id="CHEBI:49883"/>
    </cofactor>
    <text evidence="6">Binds 2 [4Fe-4S] clusters.</text>
</comment>
<proteinExistence type="predicted"/>
<name>A0ABP9LYR5_9BURK</name>
<keyword evidence="4 6" id="KW-0408">Iron</keyword>
<keyword evidence="6" id="KW-0813">Transport</keyword>
<comment type="caution">
    <text evidence="8">The sequence shown here is derived from an EMBL/GenBank/DDBJ whole genome shotgun (WGS) entry which is preliminary data.</text>
</comment>
<dbReference type="InterPro" id="IPR017900">
    <property type="entry name" value="4Fe4S_Fe_S_CS"/>
</dbReference>
<dbReference type="Pfam" id="PF13183">
    <property type="entry name" value="Fer4_8"/>
    <property type="match status" value="1"/>
</dbReference>
<dbReference type="SUPFAM" id="SSF46548">
    <property type="entry name" value="alpha-helical ferredoxin"/>
    <property type="match status" value="1"/>
</dbReference>
<dbReference type="InterPro" id="IPR017896">
    <property type="entry name" value="4Fe4S_Fe-S-bd"/>
</dbReference>
<dbReference type="NCBIfam" id="NF008434">
    <property type="entry name" value="PRK11274.1"/>
    <property type="match status" value="1"/>
</dbReference>
<feature type="domain" description="4Fe-4S ferredoxin-type" evidence="7">
    <location>
        <begin position="65"/>
        <end position="89"/>
    </location>
</feature>
<dbReference type="PROSITE" id="PS51379">
    <property type="entry name" value="4FE4S_FER_2"/>
    <property type="match status" value="2"/>
</dbReference>
<reference evidence="9" key="1">
    <citation type="journal article" date="2019" name="Int. J. Syst. Evol. Microbiol.">
        <title>The Global Catalogue of Microorganisms (GCM) 10K type strain sequencing project: providing services to taxonomists for standard genome sequencing and annotation.</title>
        <authorList>
            <consortium name="The Broad Institute Genomics Platform"/>
            <consortium name="The Broad Institute Genome Sequencing Center for Infectious Disease"/>
            <person name="Wu L."/>
            <person name="Ma J."/>
        </authorList>
    </citation>
    <scope>NUCLEOTIDE SEQUENCE [LARGE SCALE GENOMIC DNA]</scope>
    <source>
        <strain evidence="9">JCM 18423</strain>
    </source>
</reference>
<evidence type="ECO:0000313" key="8">
    <source>
        <dbReference type="EMBL" id="GAA5088256.1"/>
    </source>
</evidence>
<dbReference type="EC" id="1.1.99.14" evidence="6"/>
<dbReference type="InterPro" id="IPR009051">
    <property type="entry name" value="Helical_ferredxn"/>
</dbReference>
<sequence>MHTALSPEFAHTEIGQQAKALIAKCVHCGFCNATCPTYQLLGDELDGPRGRIYLMKEMFEGKPVSRITQEHLDRCLTCRACETTCPSGVEYGQLIDLGRRVINEKIKRPASEQLKRTALIEFISRPTLFKQVYRSAQSAKPFLPKSVQAKVQSSTPKPYSPKKHDRKMLVLQGCVQPALAPQTNIAATRVLDHLGIELITAPEAGCCGAIRQHNGELERAQQQAKQNIDAWWPYIEQGAEKIIMTASGCGAQVQDYDKLLAEDPLYADKAKTISELCCDLSVVVYEAVLASEVPHSPQAMRVAVQEPCTYQHALRHKAPLQHLLRQLGYEVTPVAENHLCCGSAGTYSVFQPKLSAQLRERKLQHLMAHQPAVIVTANIGCQHHLQETSPIPVLHWIELVDRLFSPAPAA</sequence>
<dbReference type="InterPro" id="IPR012257">
    <property type="entry name" value="Glc_ox_4Fe-4S"/>
</dbReference>
<dbReference type="Gene3D" id="1.10.1060.10">
    <property type="entry name" value="Alpha-helical ferredoxin"/>
    <property type="match status" value="1"/>
</dbReference>
<dbReference type="PROSITE" id="PS00198">
    <property type="entry name" value="4FE4S_FER_1"/>
    <property type="match status" value="1"/>
</dbReference>
<keyword evidence="9" id="KW-1185">Reference proteome</keyword>
<evidence type="ECO:0000259" key="7">
    <source>
        <dbReference type="PROSITE" id="PS51379"/>
    </source>
</evidence>
<feature type="domain" description="4Fe-4S ferredoxin-type" evidence="7">
    <location>
        <begin position="16"/>
        <end position="47"/>
    </location>
</feature>
<dbReference type="RefSeq" id="WP_345370030.1">
    <property type="nucleotide sequence ID" value="NZ_BAABKD010000008.1"/>
</dbReference>
<gene>
    <name evidence="8" type="primary">glcF</name>
    <name evidence="8" type="ORF">GCM10023337_09640</name>
</gene>
<evidence type="ECO:0000256" key="1">
    <source>
        <dbReference type="ARBA" id="ARBA00022485"/>
    </source>
</evidence>
<keyword evidence="5 6" id="KW-0411">Iron-sulfur</keyword>
<dbReference type="PANTHER" id="PTHR32479:SF17">
    <property type="entry name" value="GLYCOLATE OXIDASE IRON-SULFUR SUBUNIT"/>
    <property type="match status" value="1"/>
</dbReference>
<organism evidence="8 9">
    <name type="scientific">Paenalcaligenes hermetiae</name>
    <dbReference type="NCBI Taxonomy" id="1157987"/>
    <lineage>
        <taxon>Bacteria</taxon>
        <taxon>Pseudomonadati</taxon>
        <taxon>Pseudomonadota</taxon>
        <taxon>Betaproteobacteria</taxon>
        <taxon>Burkholderiales</taxon>
        <taxon>Alcaligenaceae</taxon>
        <taxon>Paenalcaligenes</taxon>
    </lineage>
</organism>
<evidence type="ECO:0000256" key="5">
    <source>
        <dbReference type="ARBA" id="ARBA00023014"/>
    </source>
</evidence>
<evidence type="ECO:0000256" key="6">
    <source>
        <dbReference type="PIRNR" id="PIRNR000139"/>
    </source>
</evidence>
<keyword evidence="6" id="KW-0249">Electron transport</keyword>
<keyword evidence="1 6" id="KW-0004">4Fe-4S</keyword>
<dbReference type="InterPro" id="IPR004017">
    <property type="entry name" value="Cys_rich_dom"/>
</dbReference>
<dbReference type="Pfam" id="PF02754">
    <property type="entry name" value="CCG"/>
    <property type="match status" value="2"/>
</dbReference>
<comment type="function">
    <text evidence="6">Component of a complex that catalyzes the oxidation of glycolate to glyoxylate.</text>
</comment>
<dbReference type="PANTHER" id="PTHR32479">
    <property type="entry name" value="GLYCOLATE OXIDASE IRON-SULFUR SUBUNIT"/>
    <property type="match status" value="1"/>
</dbReference>
<comment type="catalytic activity">
    <reaction evidence="6">
        <text>(R)-lactate + A = pyruvate + AH2</text>
        <dbReference type="Rhea" id="RHEA:15089"/>
        <dbReference type="ChEBI" id="CHEBI:13193"/>
        <dbReference type="ChEBI" id="CHEBI:15361"/>
        <dbReference type="ChEBI" id="CHEBI:16004"/>
        <dbReference type="ChEBI" id="CHEBI:17499"/>
    </reaction>
</comment>
<dbReference type="Proteomes" id="UP001500227">
    <property type="component" value="Unassembled WGS sequence"/>
</dbReference>
<dbReference type="PIRSF" id="PIRSF000139">
    <property type="entry name" value="Glc_ox_4Fe-4S"/>
    <property type="match status" value="1"/>
</dbReference>
<evidence type="ECO:0000256" key="3">
    <source>
        <dbReference type="ARBA" id="ARBA00022737"/>
    </source>
</evidence>
<comment type="catalytic activity">
    <reaction evidence="6">
        <text>glycolate + A = glyoxylate + AH2</text>
        <dbReference type="Rhea" id="RHEA:21264"/>
        <dbReference type="ChEBI" id="CHEBI:13193"/>
        <dbReference type="ChEBI" id="CHEBI:17499"/>
        <dbReference type="ChEBI" id="CHEBI:29805"/>
        <dbReference type="ChEBI" id="CHEBI:36655"/>
        <dbReference type="EC" id="1.1.99.14"/>
    </reaction>
</comment>
<evidence type="ECO:0000256" key="2">
    <source>
        <dbReference type="ARBA" id="ARBA00022723"/>
    </source>
</evidence>
<evidence type="ECO:0000256" key="4">
    <source>
        <dbReference type="ARBA" id="ARBA00023004"/>
    </source>
</evidence>
<keyword evidence="2 6" id="KW-0479">Metal-binding</keyword>
<keyword evidence="3" id="KW-0677">Repeat</keyword>
<protein>
    <recommendedName>
        <fullName evidence="6">Glycolate oxidase iron-sulfur subunit</fullName>
        <ecNumber evidence="6">1.1.99.14</ecNumber>
    </recommendedName>
</protein>